<reference evidence="1" key="1">
    <citation type="submission" date="2023-03" db="EMBL/GenBank/DDBJ databases">
        <title>Massive genome expansion in bonnet fungi (Mycena s.s.) driven by repeated elements and novel gene families across ecological guilds.</title>
        <authorList>
            <consortium name="Lawrence Berkeley National Laboratory"/>
            <person name="Harder C.B."/>
            <person name="Miyauchi S."/>
            <person name="Viragh M."/>
            <person name="Kuo A."/>
            <person name="Thoen E."/>
            <person name="Andreopoulos B."/>
            <person name="Lu D."/>
            <person name="Skrede I."/>
            <person name="Drula E."/>
            <person name="Henrissat B."/>
            <person name="Morin E."/>
            <person name="Kohler A."/>
            <person name="Barry K."/>
            <person name="LaButti K."/>
            <person name="Morin E."/>
            <person name="Salamov A."/>
            <person name="Lipzen A."/>
            <person name="Mereny Z."/>
            <person name="Hegedus B."/>
            <person name="Baldrian P."/>
            <person name="Stursova M."/>
            <person name="Weitz H."/>
            <person name="Taylor A."/>
            <person name="Grigoriev I.V."/>
            <person name="Nagy L.G."/>
            <person name="Martin F."/>
            <person name="Kauserud H."/>
        </authorList>
    </citation>
    <scope>NUCLEOTIDE SEQUENCE</scope>
    <source>
        <strain evidence="1">9284</strain>
    </source>
</reference>
<keyword evidence="2" id="KW-1185">Reference proteome</keyword>
<proteinExistence type="predicted"/>
<organism evidence="1 2">
    <name type="scientific">Roridomyces roridus</name>
    <dbReference type="NCBI Taxonomy" id="1738132"/>
    <lineage>
        <taxon>Eukaryota</taxon>
        <taxon>Fungi</taxon>
        <taxon>Dikarya</taxon>
        <taxon>Basidiomycota</taxon>
        <taxon>Agaricomycotina</taxon>
        <taxon>Agaricomycetes</taxon>
        <taxon>Agaricomycetidae</taxon>
        <taxon>Agaricales</taxon>
        <taxon>Marasmiineae</taxon>
        <taxon>Mycenaceae</taxon>
        <taxon>Roridomyces</taxon>
    </lineage>
</organism>
<dbReference type="EMBL" id="JARKIF010000010">
    <property type="protein sequence ID" value="KAJ7628982.1"/>
    <property type="molecule type" value="Genomic_DNA"/>
</dbReference>
<sequence length="98" mass="11346">MTTMSFSRYRCLTCVLMPTSVDTELCIADPNLTVTLTATTYLHQTSYTQYADRQIFRDIPIGFPALYRVNSIHSTFRCAKCRPETTELFLHPPWEMSQ</sequence>
<dbReference type="Proteomes" id="UP001221142">
    <property type="component" value="Unassembled WGS sequence"/>
</dbReference>
<comment type="caution">
    <text evidence="1">The sequence shown here is derived from an EMBL/GenBank/DDBJ whole genome shotgun (WGS) entry which is preliminary data.</text>
</comment>
<evidence type="ECO:0000313" key="2">
    <source>
        <dbReference type="Proteomes" id="UP001221142"/>
    </source>
</evidence>
<accession>A0AAD7BS39</accession>
<gene>
    <name evidence="1" type="ORF">FB45DRAFT_46744</name>
</gene>
<dbReference type="AlphaFoldDB" id="A0AAD7BS39"/>
<protein>
    <submittedName>
        <fullName evidence="1">Uncharacterized protein</fullName>
    </submittedName>
</protein>
<evidence type="ECO:0000313" key="1">
    <source>
        <dbReference type="EMBL" id="KAJ7628982.1"/>
    </source>
</evidence>
<name>A0AAD7BS39_9AGAR</name>